<protein>
    <recommendedName>
        <fullName evidence="2">Polysaccharide lyase 14 domain-containing protein</fullName>
    </recommendedName>
</protein>
<evidence type="ECO:0000313" key="4">
    <source>
        <dbReference type="EMBL" id="CAF1572422.1"/>
    </source>
</evidence>
<reference evidence="3" key="1">
    <citation type="submission" date="2021-02" db="EMBL/GenBank/DDBJ databases">
        <authorList>
            <person name="Nowell W R."/>
        </authorList>
    </citation>
    <scope>NUCLEOTIDE SEQUENCE</scope>
</reference>
<feature type="domain" description="Polysaccharide lyase 14" evidence="2">
    <location>
        <begin position="59"/>
        <end position="254"/>
    </location>
</feature>
<accession>A0A815TJ66</accession>
<dbReference type="Proteomes" id="UP000663828">
    <property type="component" value="Unassembled WGS sequence"/>
</dbReference>
<evidence type="ECO:0000256" key="1">
    <source>
        <dbReference type="SAM" id="SignalP"/>
    </source>
</evidence>
<name>A0A815TJ66_ADIRI</name>
<proteinExistence type="predicted"/>
<dbReference type="Pfam" id="PF21294">
    <property type="entry name" value="Polysacc_lyase_14"/>
    <property type="match status" value="1"/>
</dbReference>
<gene>
    <name evidence="3" type="ORF">EDS130_LOCUS42669</name>
    <name evidence="4" type="ORF">XAT740_LOCUS44611</name>
</gene>
<dbReference type="EMBL" id="CAJNOR010005682">
    <property type="protein sequence ID" value="CAF1572422.1"/>
    <property type="molecule type" value="Genomic_DNA"/>
</dbReference>
<feature type="chain" id="PRO_5036412294" description="Polysaccharide lyase 14 domain-containing protein" evidence="1">
    <location>
        <begin position="21"/>
        <end position="260"/>
    </location>
</feature>
<evidence type="ECO:0000313" key="5">
    <source>
        <dbReference type="Proteomes" id="UP000663828"/>
    </source>
</evidence>
<keyword evidence="5" id="KW-1185">Reference proteome</keyword>
<evidence type="ECO:0000313" key="3">
    <source>
        <dbReference type="EMBL" id="CAF1501673.1"/>
    </source>
</evidence>
<dbReference type="Gene3D" id="2.60.120.200">
    <property type="match status" value="1"/>
</dbReference>
<dbReference type="PANTHER" id="PTHR40124">
    <property type="match status" value="1"/>
</dbReference>
<dbReference type="OrthoDB" id="10014927at2759"/>
<dbReference type="EMBL" id="CAJNOJ010000638">
    <property type="protein sequence ID" value="CAF1501673.1"/>
    <property type="molecule type" value="Genomic_DNA"/>
</dbReference>
<organism evidence="3 6">
    <name type="scientific">Adineta ricciae</name>
    <name type="common">Rotifer</name>
    <dbReference type="NCBI Taxonomy" id="249248"/>
    <lineage>
        <taxon>Eukaryota</taxon>
        <taxon>Metazoa</taxon>
        <taxon>Spiralia</taxon>
        <taxon>Gnathifera</taxon>
        <taxon>Rotifera</taxon>
        <taxon>Eurotatoria</taxon>
        <taxon>Bdelloidea</taxon>
        <taxon>Adinetida</taxon>
        <taxon>Adinetidae</taxon>
        <taxon>Adineta</taxon>
    </lineage>
</organism>
<dbReference type="PANTHER" id="PTHR40124:SF1">
    <property type="entry name" value="DISAGGREGATASE RELATED REPEAT PROTEIN"/>
    <property type="match status" value="1"/>
</dbReference>
<evidence type="ECO:0000259" key="2">
    <source>
        <dbReference type="Pfam" id="PF21294"/>
    </source>
</evidence>
<dbReference type="Proteomes" id="UP000663852">
    <property type="component" value="Unassembled WGS sequence"/>
</dbReference>
<keyword evidence="1" id="KW-0732">Signal</keyword>
<comment type="caution">
    <text evidence="3">The sequence shown here is derived from an EMBL/GenBank/DDBJ whole genome shotgun (WGS) entry which is preliminary data.</text>
</comment>
<evidence type="ECO:0000313" key="6">
    <source>
        <dbReference type="Proteomes" id="UP000663852"/>
    </source>
</evidence>
<dbReference type="AlphaFoldDB" id="A0A815TJ66"/>
<feature type="signal peptide" evidence="1">
    <location>
        <begin position="1"/>
        <end position="20"/>
    </location>
</feature>
<sequence>MTILSLSVLFLFLSIDFAKSLYSKSLDWNKYDDREYSDNFARSDFGSITGWKNDRAKISNKSLRITLKKQSLSDKCGIVSNTMITSGTEYQLEFSVKFHSEFDWSRGGKVGFGLGMGEHNTGCRVPTKGEGATLRLMWYQNDQKRVYFIPYLYYYKMPGNCGDNFGKSYPKTGSLERGKWYQIQMYMKSNAGENKNGHVTIKVNNEILIDQKICWTKQENKRFIDNLSFHTFRGGSNVTIWGSNTDGYIYYDNLSVKQIK</sequence>
<dbReference type="InterPro" id="IPR048958">
    <property type="entry name" value="Polysacc_lyase_14"/>
</dbReference>